<dbReference type="InterPro" id="IPR004000">
    <property type="entry name" value="Actin"/>
</dbReference>
<name>A0A9K3D0C8_9EUKA</name>
<dbReference type="Gene3D" id="3.90.640.10">
    <property type="entry name" value="Actin, Chain A, domain 4"/>
    <property type="match status" value="1"/>
</dbReference>
<dbReference type="Pfam" id="PF00022">
    <property type="entry name" value="Actin"/>
    <property type="match status" value="1"/>
</dbReference>
<dbReference type="SUPFAM" id="SSF53067">
    <property type="entry name" value="Actin-like ATPase domain"/>
    <property type="match status" value="2"/>
</dbReference>
<dbReference type="OrthoDB" id="5132116at2759"/>
<dbReference type="AlphaFoldDB" id="A0A9K3D0C8"/>
<dbReference type="InterPro" id="IPR043129">
    <property type="entry name" value="ATPase_NBD"/>
</dbReference>
<protein>
    <submittedName>
        <fullName evidence="1">Actin-related protein 1 family</fullName>
    </submittedName>
</protein>
<comment type="caution">
    <text evidence="1">The sequence shown here is derived from an EMBL/GenBank/DDBJ whole genome shotgun (WGS) entry which is preliminary data.</text>
</comment>
<dbReference type="EMBL" id="BDIP01002724">
    <property type="protein sequence ID" value="GIQ86733.1"/>
    <property type="molecule type" value="Genomic_DNA"/>
</dbReference>
<organism evidence="1 2">
    <name type="scientific">Kipferlia bialata</name>
    <dbReference type="NCBI Taxonomy" id="797122"/>
    <lineage>
        <taxon>Eukaryota</taxon>
        <taxon>Metamonada</taxon>
        <taxon>Carpediemonas-like organisms</taxon>
        <taxon>Kipferlia</taxon>
    </lineage>
</organism>
<dbReference type="Gene3D" id="3.30.420.40">
    <property type="match status" value="3"/>
</dbReference>
<gene>
    <name evidence="1" type="ORF">KIPB_008639</name>
</gene>
<sequence>MFSRPLACPVSDTEAKAEYMLEALDVPYIYTQTDAVLGLYGSSRLSGVVVDVGASGTLSLSLSLSPSTPLFPGVVVDVGASGTRCVPIYEGMQVPSSTLMNDVGGDAILSHLHASLAKEGHLNSSASSTFNSTLGSPGTSSSGAQAGYFGRVPKATTILDREVTLPDGTLLTVGQERFSCAEPLFDPSLVGSVSAPIQALTP</sequence>
<evidence type="ECO:0000313" key="1">
    <source>
        <dbReference type="EMBL" id="GIQ86733.1"/>
    </source>
</evidence>
<dbReference type="PANTHER" id="PTHR11937">
    <property type="entry name" value="ACTIN"/>
    <property type="match status" value="1"/>
</dbReference>
<accession>A0A9K3D0C8</accession>
<keyword evidence="2" id="KW-1185">Reference proteome</keyword>
<evidence type="ECO:0000313" key="2">
    <source>
        <dbReference type="Proteomes" id="UP000265618"/>
    </source>
</evidence>
<dbReference type="Proteomes" id="UP000265618">
    <property type="component" value="Unassembled WGS sequence"/>
</dbReference>
<proteinExistence type="predicted"/>
<reference evidence="1 2" key="1">
    <citation type="journal article" date="2018" name="PLoS ONE">
        <title>The draft genome of Kipferlia bialata reveals reductive genome evolution in fornicate parasites.</title>
        <authorList>
            <person name="Tanifuji G."/>
            <person name="Takabayashi S."/>
            <person name="Kume K."/>
            <person name="Takagi M."/>
            <person name="Nakayama T."/>
            <person name="Kamikawa R."/>
            <person name="Inagaki Y."/>
            <person name="Hashimoto T."/>
        </authorList>
    </citation>
    <scope>NUCLEOTIDE SEQUENCE [LARGE SCALE GENOMIC DNA]</scope>
    <source>
        <strain evidence="1">NY0173</strain>
    </source>
</reference>